<dbReference type="PROSITE" id="PS51257">
    <property type="entry name" value="PROKAR_LIPOPROTEIN"/>
    <property type="match status" value="1"/>
</dbReference>
<dbReference type="SMART" id="SM00450">
    <property type="entry name" value="RHOD"/>
    <property type="match status" value="1"/>
</dbReference>
<proteinExistence type="predicted"/>
<dbReference type="PROSITE" id="PS50206">
    <property type="entry name" value="RHODANESE_3"/>
    <property type="match status" value="1"/>
</dbReference>
<dbReference type="InterPro" id="IPR036873">
    <property type="entry name" value="Rhodanese-like_dom_sf"/>
</dbReference>
<sequence>MKKKIIQLSLLLFFFLGILSCKNKTEEVKVKEPEVANVVINNSKDLVEATIKEIDQITPKQLKSQKNNEGTLIIDVREKGEFDAGNIPGSVLIPRGLLEFRIGSSGFWESNNMEMPHKGQKIIIYCAHGARGSLATKSLNQMGYKNVVNLEGGFHDWEEEFPEDISIPKPTEE</sequence>
<dbReference type="SUPFAM" id="SSF52821">
    <property type="entry name" value="Rhodanese/Cell cycle control phosphatase"/>
    <property type="match status" value="1"/>
</dbReference>
<evidence type="ECO:0000259" key="1">
    <source>
        <dbReference type="PROSITE" id="PS50206"/>
    </source>
</evidence>
<dbReference type="PANTHER" id="PTHR44086:SF10">
    <property type="entry name" value="THIOSULFATE SULFURTRANSFERASE_RHODANESE-LIKE DOMAIN-CONTAINING PROTEIN 3"/>
    <property type="match status" value="1"/>
</dbReference>
<protein>
    <recommendedName>
        <fullName evidence="1">Rhodanese domain-containing protein</fullName>
    </recommendedName>
</protein>
<reference evidence="2" key="1">
    <citation type="submission" date="2018-06" db="EMBL/GenBank/DDBJ databases">
        <authorList>
            <person name="Zhirakovskaya E."/>
        </authorList>
    </citation>
    <scope>NUCLEOTIDE SEQUENCE</scope>
</reference>
<dbReference type="CDD" id="cd00158">
    <property type="entry name" value="RHOD"/>
    <property type="match status" value="1"/>
</dbReference>
<evidence type="ECO:0000313" key="2">
    <source>
        <dbReference type="EMBL" id="VAV86020.1"/>
    </source>
</evidence>
<dbReference type="Pfam" id="PF00581">
    <property type="entry name" value="Rhodanese"/>
    <property type="match status" value="1"/>
</dbReference>
<feature type="domain" description="Rhodanese" evidence="1">
    <location>
        <begin position="67"/>
        <end position="166"/>
    </location>
</feature>
<dbReference type="InterPro" id="IPR001763">
    <property type="entry name" value="Rhodanese-like_dom"/>
</dbReference>
<dbReference type="Gene3D" id="3.40.250.10">
    <property type="entry name" value="Rhodanese-like domain"/>
    <property type="match status" value="1"/>
</dbReference>
<gene>
    <name evidence="2" type="ORF">MNBD_BACTEROID02-1143</name>
</gene>
<dbReference type="AlphaFoldDB" id="A0A3B0QXC2"/>
<dbReference type="GO" id="GO:0004792">
    <property type="term" value="F:thiosulfate-cyanide sulfurtransferase activity"/>
    <property type="evidence" value="ECO:0007669"/>
    <property type="project" value="TreeGrafter"/>
</dbReference>
<name>A0A3B0QXC2_9ZZZZ</name>
<dbReference type="PANTHER" id="PTHR44086">
    <property type="entry name" value="THIOSULFATE SULFURTRANSFERASE RDL2, MITOCHONDRIAL-RELATED"/>
    <property type="match status" value="1"/>
</dbReference>
<dbReference type="EMBL" id="UOEB01000276">
    <property type="protein sequence ID" value="VAV86020.1"/>
    <property type="molecule type" value="Genomic_DNA"/>
</dbReference>
<organism evidence="2">
    <name type="scientific">hydrothermal vent metagenome</name>
    <dbReference type="NCBI Taxonomy" id="652676"/>
    <lineage>
        <taxon>unclassified sequences</taxon>
        <taxon>metagenomes</taxon>
        <taxon>ecological metagenomes</taxon>
    </lineage>
</organism>
<accession>A0A3B0QXC2</accession>